<accession>A0A3E1EXN9</accession>
<sequence>MLHSEPYPDSFVKLDTNFQHCVSSPMVYDLEEHRYTSPIVNPTNPFEFIFMRSNILQGGASYELCVYNFCTNNTKVITEDFAVNSYIDWSVKDWIVFRGENSDIYKVKSNGDSLTNLTNTVDLCGDPKWSPSGERLLYYDESNYEYSICNEDGSVIESFFVSMDSYDWLDEENLIYLKSMNSNIYLRKFNIQSNTHQDLTVLNNIATAEPIEVNGSTAFFTTSKGMYKYESNQTTLIDTNYFTYYSMNPQRLLGSKILTRRIIGDTTGMSECEYYYGSFLSILDEATGEERRVKIPE</sequence>
<evidence type="ECO:0000313" key="2">
    <source>
        <dbReference type="Proteomes" id="UP000257127"/>
    </source>
</evidence>
<gene>
    <name evidence="1" type="ORF">DXU93_07815</name>
</gene>
<comment type="caution">
    <text evidence="1">The sequence shown here is derived from an EMBL/GenBank/DDBJ whole genome shotgun (WGS) entry which is preliminary data.</text>
</comment>
<keyword evidence="2" id="KW-1185">Reference proteome</keyword>
<reference evidence="1 2" key="1">
    <citation type="submission" date="2018-08" db="EMBL/GenBank/DDBJ databases">
        <title>The draft genome squence of Brumimicrobium sp. N62.</title>
        <authorList>
            <person name="Du Z.-J."/>
            <person name="Luo H.-R."/>
        </authorList>
    </citation>
    <scope>NUCLEOTIDE SEQUENCE [LARGE SCALE GENOMIC DNA]</scope>
    <source>
        <strain evidence="1 2">N62</strain>
    </source>
</reference>
<dbReference type="Proteomes" id="UP000257127">
    <property type="component" value="Unassembled WGS sequence"/>
</dbReference>
<proteinExistence type="predicted"/>
<organism evidence="1 2">
    <name type="scientific">Brumimicrobium aurantiacum</name>
    <dbReference type="NCBI Taxonomy" id="1737063"/>
    <lineage>
        <taxon>Bacteria</taxon>
        <taxon>Pseudomonadati</taxon>
        <taxon>Bacteroidota</taxon>
        <taxon>Flavobacteriia</taxon>
        <taxon>Flavobacteriales</taxon>
        <taxon>Crocinitomicaceae</taxon>
        <taxon>Brumimicrobium</taxon>
    </lineage>
</organism>
<protein>
    <recommendedName>
        <fullName evidence="3">DUF5050 domain-containing protein</fullName>
    </recommendedName>
</protein>
<evidence type="ECO:0008006" key="3">
    <source>
        <dbReference type="Google" id="ProtNLM"/>
    </source>
</evidence>
<evidence type="ECO:0000313" key="1">
    <source>
        <dbReference type="EMBL" id="RFC54326.1"/>
    </source>
</evidence>
<name>A0A3E1EXN9_9FLAO</name>
<dbReference type="InterPro" id="IPR011042">
    <property type="entry name" value="6-blade_b-propeller_TolB-like"/>
</dbReference>
<dbReference type="SUPFAM" id="SSF82171">
    <property type="entry name" value="DPP6 N-terminal domain-like"/>
    <property type="match status" value="1"/>
</dbReference>
<dbReference type="AlphaFoldDB" id="A0A3E1EXN9"/>
<dbReference type="Gene3D" id="2.120.10.30">
    <property type="entry name" value="TolB, C-terminal domain"/>
    <property type="match status" value="1"/>
</dbReference>
<dbReference type="EMBL" id="QURB01000004">
    <property type="protein sequence ID" value="RFC54326.1"/>
    <property type="molecule type" value="Genomic_DNA"/>
</dbReference>